<dbReference type="Gene3D" id="3.40.50.300">
    <property type="entry name" value="P-loop containing nucleotide triphosphate hydrolases"/>
    <property type="match status" value="1"/>
</dbReference>
<reference evidence="6" key="1">
    <citation type="submission" date="2014-08" db="EMBL/GenBank/DDBJ databases">
        <authorList>
            <person name="Falentin Helene"/>
        </authorList>
    </citation>
    <scope>NUCLEOTIDE SEQUENCE</scope>
</reference>
<evidence type="ECO:0000256" key="3">
    <source>
        <dbReference type="ARBA" id="ARBA00022840"/>
    </source>
</evidence>
<dbReference type="GO" id="GO:0022857">
    <property type="term" value="F:transmembrane transporter activity"/>
    <property type="evidence" value="ECO:0007669"/>
    <property type="project" value="UniProtKB-ARBA"/>
</dbReference>
<dbReference type="PANTHER" id="PTHR24220">
    <property type="entry name" value="IMPORT ATP-BINDING PROTEIN"/>
    <property type="match status" value="1"/>
</dbReference>
<dbReference type="PANTHER" id="PTHR24220:SF86">
    <property type="entry name" value="ABC TRANSPORTER ABCH.1"/>
    <property type="match status" value="1"/>
</dbReference>
<dbReference type="GO" id="GO:0016887">
    <property type="term" value="F:ATP hydrolysis activity"/>
    <property type="evidence" value="ECO:0007669"/>
    <property type="project" value="InterPro"/>
</dbReference>
<gene>
    <name evidence="6" type="ORF">PFCIRM138_08270</name>
</gene>
<dbReference type="GO" id="GO:0005524">
    <property type="term" value="F:ATP binding"/>
    <property type="evidence" value="ECO:0007669"/>
    <property type="project" value="UniProtKB-KW"/>
</dbReference>
<dbReference type="PROSITE" id="PS00211">
    <property type="entry name" value="ABC_TRANSPORTER_1"/>
    <property type="match status" value="1"/>
</dbReference>
<feature type="region of interest" description="Disordered" evidence="4">
    <location>
        <begin position="222"/>
        <end position="280"/>
    </location>
</feature>
<dbReference type="PROSITE" id="PS50893">
    <property type="entry name" value="ABC_TRANSPORTER_2"/>
    <property type="match status" value="1"/>
</dbReference>
<evidence type="ECO:0000256" key="1">
    <source>
        <dbReference type="ARBA" id="ARBA00022448"/>
    </source>
</evidence>
<dbReference type="InterPro" id="IPR027417">
    <property type="entry name" value="P-loop_NTPase"/>
</dbReference>
<dbReference type="InterPro" id="IPR017911">
    <property type="entry name" value="MacB-like_ATP-bd"/>
</dbReference>
<dbReference type="InterPro" id="IPR017871">
    <property type="entry name" value="ABC_transporter-like_CS"/>
</dbReference>
<name>A0A0B7P008_PROFF</name>
<evidence type="ECO:0000256" key="2">
    <source>
        <dbReference type="ARBA" id="ARBA00022741"/>
    </source>
</evidence>
<evidence type="ECO:0000256" key="4">
    <source>
        <dbReference type="SAM" id="MobiDB-lite"/>
    </source>
</evidence>
<dbReference type="CDD" id="cd03255">
    <property type="entry name" value="ABC_MJ0796_LolCDE_FtsE"/>
    <property type="match status" value="1"/>
</dbReference>
<dbReference type="EMBL" id="LM676414">
    <property type="protein sequence ID" value="CEP26573.1"/>
    <property type="molecule type" value="Genomic_DNA"/>
</dbReference>
<keyword evidence="3 6" id="KW-0067">ATP-binding</keyword>
<dbReference type="InterPro" id="IPR003593">
    <property type="entry name" value="AAA+_ATPase"/>
</dbReference>
<dbReference type="InterPro" id="IPR015854">
    <property type="entry name" value="ABC_transpr_LolD-like"/>
</dbReference>
<feature type="domain" description="ABC transporter" evidence="5">
    <location>
        <begin position="2"/>
        <end position="240"/>
    </location>
</feature>
<dbReference type="SUPFAM" id="SSF52540">
    <property type="entry name" value="P-loop containing nucleoside triphosphate hydrolases"/>
    <property type="match status" value="1"/>
</dbReference>
<keyword evidence="1" id="KW-0813">Transport</keyword>
<dbReference type="GO" id="GO:0005886">
    <property type="term" value="C:plasma membrane"/>
    <property type="evidence" value="ECO:0007669"/>
    <property type="project" value="TreeGrafter"/>
</dbReference>
<protein>
    <submittedName>
        <fullName evidence="6">ABC transporter ATP-binding protein</fullName>
    </submittedName>
</protein>
<dbReference type="SMART" id="SM00382">
    <property type="entry name" value="AAA"/>
    <property type="match status" value="1"/>
</dbReference>
<dbReference type="GO" id="GO:0098796">
    <property type="term" value="C:membrane protein complex"/>
    <property type="evidence" value="ECO:0007669"/>
    <property type="project" value="UniProtKB-ARBA"/>
</dbReference>
<organism evidence="6">
    <name type="scientific">Propionibacterium freudenreichii subsp. freudenreichii</name>
    <dbReference type="NCBI Taxonomy" id="66712"/>
    <lineage>
        <taxon>Bacteria</taxon>
        <taxon>Bacillati</taxon>
        <taxon>Actinomycetota</taxon>
        <taxon>Actinomycetes</taxon>
        <taxon>Propionibacteriales</taxon>
        <taxon>Propionibacteriaceae</taxon>
        <taxon>Propionibacterium</taxon>
    </lineage>
</organism>
<feature type="compositionally biased region" description="Basic and acidic residues" evidence="4">
    <location>
        <begin position="222"/>
        <end position="255"/>
    </location>
</feature>
<dbReference type="InterPro" id="IPR003439">
    <property type="entry name" value="ABC_transporter-like_ATP-bd"/>
</dbReference>
<dbReference type="Pfam" id="PF00005">
    <property type="entry name" value="ABC_tran"/>
    <property type="match status" value="1"/>
</dbReference>
<dbReference type="AlphaFoldDB" id="A0A0B7P008"/>
<evidence type="ECO:0000259" key="5">
    <source>
        <dbReference type="PROSITE" id="PS50893"/>
    </source>
</evidence>
<proteinExistence type="predicted"/>
<evidence type="ECO:0000313" key="6">
    <source>
        <dbReference type="EMBL" id="CEP26573.1"/>
    </source>
</evidence>
<sequence>MYTLTDVTKTYAGKHPVTALDRVTITIPDGQMVAIEGPTGGGKSTMLQMLGALDVPTSGTVTLDDVELSDAGERRLQEVRAERVGIVFQNFNLIATLSALENVQTALVPLGVGAEERLERSRAALDQVAMGDRADHLPSELSGGQQQRVAIARALVKRPRVLLADEPTGNLDGPMRDEILALLHSSWHAMGLTVIMVTHDSRVAASAQRRLRIAHGRLSEIGDGRRAGADKTDGVRGHPGGERRSPAPTQDHPDDAIEDATPGASHQTPAPGTYEERPLG</sequence>
<dbReference type="FunFam" id="3.40.50.300:FF:000032">
    <property type="entry name" value="Export ABC transporter ATP-binding protein"/>
    <property type="match status" value="1"/>
</dbReference>
<keyword evidence="2" id="KW-0547">Nucleotide-binding</keyword>
<accession>A0A0B7P008</accession>